<dbReference type="RefSeq" id="WP_313975231.1">
    <property type="nucleotide sequence ID" value="NZ_JASJOS010000001.1"/>
</dbReference>
<keyword evidence="1" id="KW-0812">Transmembrane</keyword>
<accession>A0AAE3QM91</accession>
<dbReference type="AlphaFoldDB" id="A0AAE3QM91"/>
<dbReference type="PANTHER" id="PTHR43019">
    <property type="entry name" value="SERINE ENDOPROTEASE DEGS"/>
    <property type="match status" value="1"/>
</dbReference>
<keyword evidence="1" id="KW-0472">Membrane</keyword>
<evidence type="ECO:0000313" key="3">
    <source>
        <dbReference type="Proteomes" id="UP001241110"/>
    </source>
</evidence>
<dbReference type="InterPro" id="IPR009003">
    <property type="entry name" value="Peptidase_S1_PA"/>
</dbReference>
<gene>
    <name evidence="2" type="ORF">QNI16_01955</name>
</gene>
<dbReference type="PRINTS" id="PR00834">
    <property type="entry name" value="PROTEASES2C"/>
</dbReference>
<dbReference type="Gene3D" id="2.40.10.120">
    <property type="match status" value="1"/>
</dbReference>
<dbReference type="SUPFAM" id="SSF50494">
    <property type="entry name" value="Trypsin-like serine proteases"/>
    <property type="match status" value="1"/>
</dbReference>
<evidence type="ECO:0000256" key="1">
    <source>
        <dbReference type="SAM" id="Phobius"/>
    </source>
</evidence>
<evidence type="ECO:0000313" key="2">
    <source>
        <dbReference type="EMBL" id="MDJ1479228.1"/>
    </source>
</evidence>
<dbReference type="GO" id="GO:0006508">
    <property type="term" value="P:proteolysis"/>
    <property type="evidence" value="ECO:0007669"/>
    <property type="project" value="UniProtKB-KW"/>
</dbReference>
<sequence>MITQEIQEQIESYVAGKMPAAEKGPFEKMIQQDKHLAEAVHQHQLMVNSFATFSRRTKLKKQFDSFHKEWKEESKEQPFIYTYGVRAFWRNHMTTVAVAASVAVITVFSTIFMTNYLRSLEHQQVSNYAELKKENNHIKKRLSDISASLQQDVTTAADYAASATGFMISPNGYIVTNRHVVSGADEVYVESTNYENIRQRYKAKVIHKDQKLDLALLKISDSTFKPLTYMPYALNTRETDLGESVYTLAYPREDIVYGDGAISAHTGNDGDTSKYQISVPVNPGNSGAPLLDAKGNLVGIVTGKNPNEDGAAFAIKSKHLFTLVQEIPADSLTEPLTLPRKNYMHYLRRPDQIKKLQGLVFNVKVYKK</sequence>
<name>A0AAE3QM91_9BACT</name>
<dbReference type="Proteomes" id="UP001241110">
    <property type="component" value="Unassembled WGS sequence"/>
</dbReference>
<keyword evidence="2" id="KW-0378">Hydrolase</keyword>
<dbReference type="Pfam" id="PF13365">
    <property type="entry name" value="Trypsin_2"/>
    <property type="match status" value="1"/>
</dbReference>
<dbReference type="EMBL" id="JASJOS010000001">
    <property type="protein sequence ID" value="MDJ1479228.1"/>
    <property type="molecule type" value="Genomic_DNA"/>
</dbReference>
<reference evidence="2" key="1">
    <citation type="submission" date="2023-05" db="EMBL/GenBank/DDBJ databases">
        <authorList>
            <person name="Zhang X."/>
        </authorList>
    </citation>
    <scope>NUCLEOTIDE SEQUENCE</scope>
    <source>
        <strain evidence="2">YF14B1</strain>
    </source>
</reference>
<keyword evidence="2" id="KW-0645">Protease</keyword>
<dbReference type="PANTHER" id="PTHR43019:SF23">
    <property type="entry name" value="PROTEASE DO-LIKE 5, CHLOROPLASTIC"/>
    <property type="match status" value="1"/>
</dbReference>
<dbReference type="GO" id="GO:0004252">
    <property type="term" value="F:serine-type endopeptidase activity"/>
    <property type="evidence" value="ECO:0007669"/>
    <property type="project" value="InterPro"/>
</dbReference>
<keyword evidence="1" id="KW-1133">Transmembrane helix</keyword>
<proteinExistence type="predicted"/>
<dbReference type="InterPro" id="IPR001940">
    <property type="entry name" value="Peptidase_S1C"/>
</dbReference>
<comment type="caution">
    <text evidence="2">The sequence shown here is derived from an EMBL/GenBank/DDBJ whole genome shotgun (WGS) entry which is preliminary data.</text>
</comment>
<feature type="transmembrane region" description="Helical" evidence="1">
    <location>
        <begin position="96"/>
        <end position="117"/>
    </location>
</feature>
<organism evidence="2 3">
    <name type="scientific">Xanthocytophaga flava</name>
    <dbReference type="NCBI Taxonomy" id="3048013"/>
    <lineage>
        <taxon>Bacteria</taxon>
        <taxon>Pseudomonadati</taxon>
        <taxon>Bacteroidota</taxon>
        <taxon>Cytophagia</taxon>
        <taxon>Cytophagales</taxon>
        <taxon>Rhodocytophagaceae</taxon>
        <taxon>Xanthocytophaga</taxon>
    </lineage>
</organism>
<protein>
    <submittedName>
        <fullName evidence="2">Serine protease</fullName>
    </submittedName>
</protein>